<evidence type="ECO:0000256" key="1">
    <source>
        <dbReference type="SAM" id="MobiDB-lite"/>
    </source>
</evidence>
<keyword evidence="2" id="KW-0472">Membrane</keyword>
<feature type="transmembrane region" description="Helical" evidence="2">
    <location>
        <begin position="12"/>
        <end position="34"/>
    </location>
</feature>
<feature type="compositionally biased region" description="Acidic residues" evidence="1">
    <location>
        <begin position="1031"/>
        <end position="1057"/>
    </location>
</feature>
<dbReference type="InterPro" id="IPR025263">
    <property type="entry name" value="YhdP_central"/>
</dbReference>
<evidence type="ECO:0000313" key="5">
    <source>
        <dbReference type="Proteomes" id="UP000256599"/>
    </source>
</evidence>
<dbReference type="OrthoDB" id="5332226at2"/>
<feature type="compositionally biased region" description="Basic and acidic residues" evidence="1">
    <location>
        <begin position="983"/>
        <end position="1014"/>
    </location>
</feature>
<dbReference type="EMBL" id="NXLR01000005">
    <property type="protein sequence ID" value="RDU60115.1"/>
    <property type="molecule type" value="Genomic_DNA"/>
</dbReference>
<proteinExistence type="predicted"/>
<feature type="region of interest" description="Disordered" evidence="1">
    <location>
        <begin position="960"/>
        <end position="1057"/>
    </location>
</feature>
<sequence length="1057" mass="119810">MVTIMIKIKSKNIANIVIFLGIMLTLSIMGYKILSNGIYSPSISLGKIHIQGFYLRLNNKFILNIDELDLSKFQSTQKTEKDLQEDSIKPDEILGWIKKFLFVISYFENLNINNIVLNDHLKRSVQYDGIEYKINLPDLIAKFAIEEGNKVTQLQITQLEILSLGIQVQGNLSYQGLKKTLEADVALTPKEIPDEHETPTFYIRAITDFYKIDLEASTSRLYNLESIKPFILKLKNQTLNDWLFKNVQYEVLKLHALRFQTTLDKHFLTKLEKTLELDLAIESPKIYLDSHIQPIEARRIVTYMHNGSLHFVPKEPSFEQIKLDGSEVILSNIFTQPLGVRVSINSQNAILNDKLSELLALYHVNLPLRSPHSKAQVKLDIDIQTKNEHTDIRLNGNIRSAEMTLSMGNQSLLLQHLDLRFVHTDTKAHIEIANTKLDYAQSIQGTLNALWNLQDASLHGDLLIDKFALNASAFSQNAKAPSIPEGSDELTKRIIEAIYEDSQKGMSEDIIHIDTNTLKKIAIVGDLGESKTIALPDFGLYMYIGEESVFELKDIAKLYAYSPLLQYFDIPSGYAKIHTKDFETFTLDGEVDNLNYPLYDKNSQKLSHYKLLGTMNAKGIYIGSNDKKFLFVKEGNVIKVIINDYNLRIDEVFSSPIPLLAQINKDNETKETLNAAQRQELEAFLRAKQSYERRNNISPHITYIEAANMDFYLNEYVIPSDFASMSIRDGIIRADVTYGNGVANVDMAYSRANLRLSNFSDKFLNRVWQRDIFNGGLFNFKGFYDSGALQGEISVQNTIYKDLAIVQNILALIDTIPALLTFRKPGLGANGYEVKSGKIDFVINDEFLVLENIHLIGSSIDVEGGGLVNLKDKGLDVILRASTLKTLTDVISKIPLINYVILGDDGKFTTGIVMKGTLDEPKSEISVAEDILLSPFEMVGRILKPVDKLLSGLSEALESSVENLPTTPAQTHTQNENQANDTPKAEQEQQIEQREQEKQEEQKDKKEEQGGESREELEEEEDSINEPNLPQEEDYIEQESIEEYNTEEEEQEDKAQE</sequence>
<dbReference type="Pfam" id="PF13116">
    <property type="entry name" value="YhdP"/>
    <property type="match status" value="2"/>
</dbReference>
<feature type="domain" description="YhdP central" evidence="3">
    <location>
        <begin position="236"/>
        <end position="454"/>
    </location>
</feature>
<protein>
    <submittedName>
        <fullName evidence="4">DUF3971 domain-containing protein</fullName>
    </submittedName>
</protein>
<feature type="domain" description="YhdP central" evidence="3">
    <location>
        <begin position="555"/>
        <end position="922"/>
    </location>
</feature>
<dbReference type="RefSeq" id="WP_104699901.1">
    <property type="nucleotide sequence ID" value="NZ_FZPP01000016.1"/>
</dbReference>
<comment type="caution">
    <text evidence="4">The sequence shown here is derived from an EMBL/GenBank/DDBJ whole genome shotgun (WGS) entry which is preliminary data.</text>
</comment>
<evidence type="ECO:0000313" key="4">
    <source>
        <dbReference type="EMBL" id="RDU60115.1"/>
    </source>
</evidence>
<reference evidence="4 5" key="1">
    <citation type="submission" date="2018-04" db="EMBL/GenBank/DDBJ databases">
        <title>Novel Campyloabacter and Helicobacter Species and Strains.</title>
        <authorList>
            <person name="Mannion A.J."/>
            <person name="Shen Z."/>
            <person name="Fox J.G."/>
        </authorList>
    </citation>
    <scope>NUCLEOTIDE SEQUENCE [LARGE SCALE GENOMIC DNA]</scope>
    <source>
        <strain evidence="4 5">MIT 98-6070</strain>
    </source>
</reference>
<dbReference type="Proteomes" id="UP000256599">
    <property type="component" value="Unassembled WGS sequence"/>
</dbReference>
<dbReference type="AlphaFoldDB" id="A0A3D8I549"/>
<feature type="compositionally biased region" description="Acidic residues" evidence="1">
    <location>
        <begin position="1015"/>
        <end position="1024"/>
    </location>
</feature>
<feature type="compositionally biased region" description="Polar residues" evidence="1">
    <location>
        <begin position="963"/>
        <end position="981"/>
    </location>
</feature>
<keyword evidence="2" id="KW-0812">Transmembrane</keyword>
<name>A0A3D8I549_9HELI</name>
<evidence type="ECO:0000256" key="2">
    <source>
        <dbReference type="SAM" id="Phobius"/>
    </source>
</evidence>
<evidence type="ECO:0000259" key="3">
    <source>
        <dbReference type="Pfam" id="PF13116"/>
    </source>
</evidence>
<gene>
    <name evidence="4" type="ORF">CQA63_03970</name>
</gene>
<accession>A0A3D8I549</accession>
<keyword evidence="2" id="KW-1133">Transmembrane helix</keyword>
<organism evidence="4 5">
    <name type="scientific">Helicobacter marmotae</name>
    <dbReference type="NCBI Taxonomy" id="152490"/>
    <lineage>
        <taxon>Bacteria</taxon>
        <taxon>Pseudomonadati</taxon>
        <taxon>Campylobacterota</taxon>
        <taxon>Epsilonproteobacteria</taxon>
        <taxon>Campylobacterales</taxon>
        <taxon>Helicobacteraceae</taxon>
        <taxon>Helicobacter</taxon>
    </lineage>
</organism>
<keyword evidence="5" id="KW-1185">Reference proteome</keyword>